<evidence type="ECO:0000313" key="5">
    <source>
        <dbReference type="Proteomes" id="UP000006415"/>
    </source>
</evidence>
<dbReference type="InterPro" id="IPR026870">
    <property type="entry name" value="Zinc_ribbon_dom"/>
</dbReference>
<gene>
    <name evidence="4" type="ORF">HMPREF9156_01075</name>
</gene>
<dbReference type="HOGENOM" id="CLU_854582_0_0_11"/>
<keyword evidence="2" id="KW-0812">Transmembrane</keyword>
<keyword evidence="2" id="KW-1133">Transmembrane helix</keyword>
<sequence length="315" mass="32739">MKICSQCSAQNPDNARFCRNCGTQLNAGAGPIGGGQAPGQPASAPAFVQDPAPAPDPAPVPASTPSPVSAPAPVSAPGSEQVPGIAHGVPYSPANPQTGGVKPDKTNEAKAFSAWLVSALKRPSGSYATHSWWAFVVMAVMSLLPALQIIIIANKAVGTSLSVFGRHISIPSGAGAGILVSVFFRLWLIFALIFYTAVLLAFVGRKLFGEPTTFLQMHDAMVQRFLPAAIAVTVSFLLSLFGVGALSLIIILITLSFIMAVPSVVVSQSENRRAADGFLLWCAFFVITLIALAVLGTVISSIVLGGAQDIINWGF</sequence>
<dbReference type="EMBL" id="AGZS01000006">
    <property type="protein sequence ID" value="EJD64580.1"/>
    <property type="molecule type" value="Genomic_DNA"/>
</dbReference>
<dbReference type="InterPro" id="IPR038587">
    <property type="entry name" value="Ribosomal_eL40_sf"/>
</dbReference>
<dbReference type="Pfam" id="PF13240">
    <property type="entry name" value="Zn_Ribbon_1"/>
    <property type="match status" value="1"/>
</dbReference>
<dbReference type="eggNOG" id="COG4640">
    <property type="taxonomic scope" value="Bacteria"/>
</dbReference>
<accession>J0D3S3</accession>
<dbReference type="Gene3D" id="4.10.1060.50">
    <property type="match status" value="1"/>
</dbReference>
<dbReference type="Pfam" id="PF20214">
    <property type="entry name" value="DUF6574"/>
    <property type="match status" value="1"/>
</dbReference>
<dbReference type="AlphaFoldDB" id="J0D3S3"/>
<feature type="compositionally biased region" description="Low complexity" evidence="1">
    <location>
        <begin position="38"/>
        <end position="51"/>
    </location>
</feature>
<evidence type="ECO:0000256" key="2">
    <source>
        <dbReference type="SAM" id="Phobius"/>
    </source>
</evidence>
<organism evidence="4 5">
    <name type="scientific">Scardovia wiggsiae F0424</name>
    <dbReference type="NCBI Taxonomy" id="857290"/>
    <lineage>
        <taxon>Bacteria</taxon>
        <taxon>Bacillati</taxon>
        <taxon>Actinomycetota</taxon>
        <taxon>Actinomycetes</taxon>
        <taxon>Bifidobacteriales</taxon>
        <taxon>Bifidobacteriaceae</taxon>
        <taxon>Scardovia</taxon>
    </lineage>
</organism>
<feature type="compositionally biased region" description="Pro residues" evidence="1">
    <location>
        <begin position="52"/>
        <end position="70"/>
    </location>
</feature>
<name>J0D3S3_9BIFI</name>
<evidence type="ECO:0000256" key="1">
    <source>
        <dbReference type="SAM" id="MobiDB-lite"/>
    </source>
</evidence>
<dbReference type="OrthoDB" id="3240579at2"/>
<proteinExistence type="predicted"/>
<comment type="caution">
    <text evidence="4">The sequence shown here is derived from an EMBL/GenBank/DDBJ whole genome shotgun (WGS) entry which is preliminary data.</text>
</comment>
<dbReference type="InterPro" id="IPR046481">
    <property type="entry name" value="DUF6574"/>
</dbReference>
<dbReference type="RefSeq" id="WP_007148138.1">
    <property type="nucleotide sequence ID" value="NZ_AKCI01000001.1"/>
</dbReference>
<feature type="region of interest" description="Disordered" evidence="1">
    <location>
        <begin position="27"/>
        <end position="104"/>
    </location>
</feature>
<dbReference type="STRING" id="857290.HMPREF9156_01075"/>
<feature type="transmembrane region" description="Helical" evidence="2">
    <location>
        <begin position="132"/>
        <end position="153"/>
    </location>
</feature>
<feature type="transmembrane region" description="Helical" evidence="2">
    <location>
        <begin position="278"/>
        <end position="304"/>
    </location>
</feature>
<feature type="transmembrane region" description="Helical" evidence="2">
    <location>
        <begin position="248"/>
        <end position="266"/>
    </location>
</feature>
<feature type="transmembrane region" description="Helical" evidence="2">
    <location>
        <begin position="173"/>
        <end position="204"/>
    </location>
</feature>
<keyword evidence="2" id="KW-0472">Membrane</keyword>
<protein>
    <recommendedName>
        <fullName evidence="3">Zinc-ribbon domain-containing protein</fullName>
    </recommendedName>
</protein>
<reference evidence="4 5" key="1">
    <citation type="submission" date="2012-01" db="EMBL/GenBank/DDBJ databases">
        <title>The Genome Sequence of Scardovia wiggsiae F0424.</title>
        <authorList>
            <consortium name="The Broad Institute Genome Sequencing Platform"/>
            <person name="Earl A."/>
            <person name="Ward D."/>
            <person name="Feldgarden M."/>
            <person name="Gevers D."/>
            <person name="Izard J."/>
            <person name="Ganesan A."/>
            <person name="Baranova O.V."/>
            <person name="Blanton J.M."/>
            <person name="Tanner A.C."/>
            <person name="Mathney J."/>
            <person name="Dewhirst F.E."/>
            <person name="Young S.K."/>
            <person name="Zeng Q."/>
            <person name="Gargeya S."/>
            <person name="Fitzgerald M."/>
            <person name="Haas B."/>
            <person name="Abouelleil A."/>
            <person name="Alvarado L."/>
            <person name="Arachchi H.M."/>
            <person name="Berlin A."/>
            <person name="Chapman S.B."/>
            <person name="Gearin G."/>
            <person name="Goldberg J."/>
            <person name="Griggs A."/>
            <person name="Gujja S."/>
            <person name="Hansen M."/>
            <person name="Heiman D."/>
            <person name="Howarth C."/>
            <person name="Larimer J."/>
            <person name="Lui A."/>
            <person name="MacDonald P.J.P."/>
            <person name="McCowen C."/>
            <person name="Montmayeur A."/>
            <person name="Murphy C."/>
            <person name="Neiman D."/>
            <person name="Pearson M."/>
            <person name="Priest M."/>
            <person name="Roberts A."/>
            <person name="Saif S."/>
            <person name="Shea T."/>
            <person name="Sisk P."/>
            <person name="Stolte C."/>
            <person name="Sykes S."/>
            <person name="Wortman J."/>
            <person name="Nusbaum C."/>
            <person name="Birren B."/>
        </authorList>
    </citation>
    <scope>NUCLEOTIDE SEQUENCE [LARGE SCALE GENOMIC DNA]</scope>
    <source>
        <strain evidence="4 5">F0424</strain>
    </source>
</reference>
<evidence type="ECO:0000259" key="3">
    <source>
        <dbReference type="Pfam" id="PF13240"/>
    </source>
</evidence>
<feature type="transmembrane region" description="Helical" evidence="2">
    <location>
        <begin position="225"/>
        <end position="242"/>
    </location>
</feature>
<dbReference type="Proteomes" id="UP000006415">
    <property type="component" value="Unassembled WGS sequence"/>
</dbReference>
<evidence type="ECO:0000313" key="4">
    <source>
        <dbReference type="EMBL" id="EJD64580.1"/>
    </source>
</evidence>
<feature type="domain" description="Zinc-ribbon" evidence="3">
    <location>
        <begin position="4"/>
        <end position="25"/>
    </location>
</feature>
<keyword evidence="5" id="KW-1185">Reference proteome</keyword>